<dbReference type="InterPro" id="IPR028939">
    <property type="entry name" value="P5C_Rdtase_cat_N"/>
</dbReference>
<accession>A0AA38CWU6</accession>
<protein>
    <submittedName>
        <fullName evidence="4">NADP oxidoreductase</fullName>
    </submittedName>
</protein>
<dbReference type="Pfam" id="PF03807">
    <property type="entry name" value="F420_oxidored"/>
    <property type="match status" value="1"/>
</dbReference>
<proteinExistence type="predicted"/>
<feature type="domain" description="Pyrroline-5-carboxylate reductase catalytic N-terminal" evidence="2">
    <location>
        <begin position="5"/>
        <end position="94"/>
    </location>
</feature>
<dbReference type="PANTHER" id="PTHR14239:SF0">
    <property type="entry name" value="F420-DEPENDENT NADP REDUCTASE"/>
    <property type="match status" value="1"/>
</dbReference>
<keyword evidence="1" id="KW-0560">Oxidoreductase</keyword>
<dbReference type="GO" id="GO:0052851">
    <property type="term" value="F:ferric-chelate reductase (NADPH) activity"/>
    <property type="evidence" value="ECO:0007669"/>
    <property type="project" value="TreeGrafter"/>
</dbReference>
<organism evidence="4 6">
    <name type="scientific">Tetragenococcus osmophilus</name>
    <dbReference type="NCBI Taxonomy" id="526944"/>
    <lineage>
        <taxon>Bacteria</taxon>
        <taxon>Bacillati</taxon>
        <taxon>Bacillota</taxon>
        <taxon>Bacilli</taxon>
        <taxon>Lactobacillales</taxon>
        <taxon>Enterococcaceae</taxon>
        <taxon>Tetragenococcus</taxon>
    </lineage>
</organism>
<dbReference type="Proteomes" id="UP000268310">
    <property type="component" value="Chromosome"/>
</dbReference>
<reference evidence="4 6" key="2">
    <citation type="journal article" date="2014" name="Int. J. Syst. Evol. Microbiol.">
        <title>Complete genome sequence of Corynebacterium casei LMG S-19264T (=DSM 44701T), isolated from a smear-ripened cheese.</title>
        <authorList>
            <consortium name="US DOE Joint Genome Institute (JGI-PGF)"/>
            <person name="Walter F."/>
            <person name="Albersmeier A."/>
            <person name="Kalinowski J."/>
            <person name="Ruckert C."/>
        </authorList>
    </citation>
    <scope>NUCLEOTIDE SEQUENCE [LARGE SCALE GENOMIC DNA]</scope>
    <source>
        <strain evidence="4 6">NBRC 114545</strain>
    </source>
</reference>
<dbReference type="SUPFAM" id="SSF51735">
    <property type="entry name" value="NAD(P)-binding Rossmann-fold domains"/>
    <property type="match status" value="1"/>
</dbReference>
<name>A0AA38CWU6_9ENTE</name>
<dbReference type="AlphaFoldDB" id="A0AA38CWU6"/>
<reference evidence="4" key="4">
    <citation type="submission" date="2023-02" db="EMBL/GenBank/DDBJ databases">
        <authorList>
            <person name="Sun Q."/>
            <person name="Mori K."/>
        </authorList>
    </citation>
    <scope>NUCLEOTIDE SEQUENCE</scope>
    <source>
        <strain evidence="4">NBRC 114545</strain>
    </source>
</reference>
<evidence type="ECO:0000313" key="6">
    <source>
        <dbReference type="Proteomes" id="UP001157039"/>
    </source>
</evidence>
<dbReference type="EMBL" id="BSUW01000001">
    <property type="protein sequence ID" value="GMA73193.1"/>
    <property type="molecule type" value="Genomic_DNA"/>
</dbReference>
<evidence type="ECO:0000313" key="3">
    <source>
        <dbReference type="EMBL" id="AYW47282.1"/>
    </source>
</evidence>
<dbReference type="PANTHER" id="PTHR14239">
    <property type="entry name" value="DUDULIN-RELATED"/>
    <property type="match status" value="1"/>
</dbReference>
<dbReference type="GO" id="GO:0008823">
    <property type="term" value="F:cupric reductase (NADH) activity"/>
    <property type="evidence" value="ECO:0007669"/>
    <property type="project" value="TreeGrafter"/>
</dbReference>
<dbReference type="KEGG" id="too:C7K38_02135"/>
<dbReference type="EMBL" id="CP027783">
    <property type="protein sequence ID" value="AYW47282.1"/>
    <property type="molecule type" value="Genomic_DNA"/>
</dbReference>
<dbReference type="Gene3D" id="3.40.50.720">
    <property type="entry name" value="NAD(P)-binding Rossmann-like Domain"/>
    <property type="match status" value="1"/>
</dbReference>
<evidence type="ECO:0000256" key="1">
    <source>
        <dbReference type="ARBA" id="ARBA00023002"/>
    </source>
</evidence>
<dbReference type="RefSeq" id="WP_123934371.1">
    <property type="nucleotide sequence ID" value="NZ_BSUW01000001.1"/>
</dbReference>
<reference evidence="3" key="3">
    <citation type="submission" date="2018-03" db="EMBL/GenBank/DDBJ databases">
        <authorList>
            <person name="Jeon C.O."/>
        </authorList>
    </citation>
    <scope>NUCLEOTIDE SEQUENCE</scope>
    <source>
        <strain evidence="3">JCM 31126</strain>
    </source>
</reference>
<gene>
    <name evidence="3" type="ORF">C7K38_02135</name>
    <name evidence="4" type="ORF">GCM10025885_22420</name>
</gene>
<dbReference type="Proteomes" id="UP001157039">
    <property type="component" value="Unassembled WGS sequence"/>
</dbReference>
<evidence type="ECO:0000313" key="5">
    <source>
        <dbReference type="Proteomes" id="UP000268310"/>
    </source>
</evidence>
<reference evidence="3 5" key="1">
    <citation type="journal article" date="2012" name="Int. J. Syst. Evol. Microbiol.">
        <title>Characterization of Tetragenococcus strains from sugar thick juice reveals a novel species, Tetragenococcus osmophilus sp. nov., and divides Tetragenococcus halophilus into two subspecies, T. halophilus subsp. halophilus subsp. nov. and T. halophilus subsp. flandriensis subsp. nov.</title>
        <authorList>
            <person name="Juste A."/>
            <person name="Van Trappen S."/>
            <person name="Verreth C."/>
            <person name="Cleenwerck I."/>
            <person name="De Vos P."/>
            <person name="Lievens B."/>
            <person name="Willems K.A."/>
        </authorList>
    </citation>
    <scope>NUCLEOTIDE SEQUENCE [LARGE SCALE GENOMIC DNA]</scope>
    <source>
        <strain evidence="3 5">JCM 31126</strain>
    </source>
</reference>
<dbReference type="GO" id="GO:0005886">
    <property type="term" value="C:plasma membrane"/>
    <property type="evidence" value="ECO:0007669"/>
    <property type="project" value="TreeGrafter"/>
</dbReference>
<dbReference type="InterPro" id="IPR036291">
    <property type="entry name" value="NAD(P)-bd_dom_sf"/>
</dbReference>
<sequence>MDKMTIGILGAGKLGTTLARLAVAAGYDVLIAGSGSVEKISLTVEVLAPGAQAITAKEAAKRADIVLLALPLGKYQTIPQVELTGKIVIDAMNYWWEVDGKENTISDFQVSSSEVVQNFLEDSVVVKAFNHMGYHDLEDETRSVEENGRKAIAYTTDDVSAGNTVAQIIDDLGFDPLFIGPLKNGIILEPGSPLFGANLVKEDLQDMIDHLPESDFGRKVVEAKEISIM</sequence>
<evidence type="ECO:0000259" key="2">
    <source>
        <dbReference type="Pfam" id="PF03807"/>
    </source>
</evidence>
<evidence type="ECO:0000313" key="4">
    <source>
        <dbReference type="EMBL" id="GMA73193.1"/>
    </source>
</evidence>
<keyword evidence="5" id="KW-1185">Reference proteome</keyword>
<dbReference type="InterPro" id="IPR051267">
    <property type="entry name" value="STEAP_metalloreductase"/>
</dbReference>
<dbReference type="GO" id="GO:0015677">
    <property type="term" value="P:copper ion import"/>
    <property type="evidence" value="ECO:0007669"/>
    <property type="project" value="TreeGrafter"/>
</dbReference>